<evidence type="ECO:0000313" key="9">
    <source>
        <dbReference type="EMBL" id="TFY70236.1"/>
    </source>
</evidence>
<dbReference type="Gene3D" id="3.20.20.300">
    <property type="entry name" value="Glycoside hydrolase, family 3, N-terminal domain"/>
    <property type="match status" value="1"/>
</dbReference>
<dbReference type="InterPro" id="IPR036881">
    <property type="entry name" value="Glyco_hydro_3_C_sf"/>
</dbReference>
<dbReference type="FunFam" id="2.60.40.10:FF:000495">
    <property type="entry name" value="Periplasmic beta-glucosidase"/>
    <property type="match status" value="1"/>
</dbReference>
<reference evidence="9 10" key="1">
    <citation type="submission" date="2019-02" db="EMBL/GenBank/DDBJ databases">
        <title>Genome sequencing of the rare red list fungi Dentipellis fragilis.</title>
        <authorList>
            <person name="Buettner E."/>
            <person name="Kellner H."/>
        </authorList>
    </citation>
    <scope>NUCLEOTIDE SEQUENCE [LARGE SCALE GENOMIC DNA]</scope>
    <source>
        <strain evidence="9 10">DSM 105465</strain>
    </source>
</reference>
<dbReference type="GO" id="GO:0008422">
    <property type="term" value="F:beta-glucosidase activity"/>
    <property type="evidence" value="ECO:0007669"/>
    <property type="project" value="UniProtKB-EC"/>
</dbReference>
<dbReference type="SUPFAM" id="SSF52279">
    <property type="entry name" value="Beta-D-glucan exohydrolase, C-terminal domain"/>
    <property type="match status" value="1"/>
</dbReference>
<organism evidence="9 10">
    <name type="scientific">Dentipellis fragilis</name>
    <dbReference type="NCBI Taxonomy" id="205917"/>
    <lineage>
        <taxon>Eukaryota</taxon>
        <taxon>Fungi</taxon>
        <taxon>Dikarya</taxon>
        <taxon>Basidiomycota</taxon>
        <taxon>Agaricomycotina</taxon>
        <taxon>Agaricomycetes</taxon>
        <taxon>Russulales</taxon>
        <taxon>Hericiaceae</taxon>
        <taxon>Dentipellis</taxon>
    </lineage>
</organism>
<dbReference type="Gene3D" id="2.60.40.10">
    <property type="entry name" value="Immunoglobulins"/>
    <property type="match status" value="2"/>
</dbReference>
<dbReference type="Gene3D" id="2.60.120.260">
    <property type="entry name" value="Galactose-binding domain-like"/>
    <property type="match status" value="1"/>
</dbReference>
<evidence type="ECO:0000259" key="8">
    <source>
        <dbReference type="PROSITE" id="PS51820"/>
    </source>
</evidence>
<dbReference type="InterPro" id="IPR001764">
    <property type="entry name" value="Glyco_hydro_3_N"/>
</dbReference>
<accession>A0A4Y9Z5U3</accession>
<evidence type="ECO:0000256" key="7">
    <source>
        <dbReference type="RuleBase" id="RU361161"/>
    </source>
</evidence>
<comment type="similarity">
    <text evidence="2 7">Belongs to the glycosyl hydrolase 3 family.</text>
</comment>
<dbReference type="Gene3D" id="3.40.50.1700">
    <property type="entry name" value="Glycoside hydrolase family 3 C-terminal domain"/>
    <property type="match status" value="1"/>
</dbReference>
<dbReference type="STRING" id="205917.A0A4Y9Z5U3"/>
<keyword evidence="7" id="KW-0624">Polysaccharide degradation</keyword>
<evidence type="ECO:0000256" key="2">
    <source>
        <dbReference type="ARBA" id="ARBA00005336"/>
    </source>
</evidence>
<keyword evidence="10" id="KW-1185">Reference proteome</keyword>
<dbReference type="Pfam" id="PF14310">
    <property type="entry name" value="Fn3-like"/>
    <property type="match status" value="2"/>
</dbReference>
<dbReference type="PANTHER" id="PTHR42715">
    <property type="entry name" value="BETA-GLUCOSIDASE"/>
    <property type="match status" value="1"/>
</dbReference>
<dbReference type="InterPro" id="IPR002772">
    <property type="entry name" value="Glyco_hydro_3_C"/>
</dbReference>
<dbReference type="SMART" id="SM01217">
    <property type="entry name" value="Fn3_like"/>
    <property type="match status" value="2"/>
</dbReference>
<dbReference type="Pfam" id="PF00933">
    <property type="entry name" value="Glyco_hydro_3"/>
    <property type="match status" value="1"/>
</dbReference>
<evidence type="ECO:0000256" key="4">
    <source>
        <dbReference type="ARBA" id="ARBA00022801"/>
    </source>
</evidence>
<evidence type="ECO:0000256" key="3">
    <source>
        <dbReference type="ARBA" id="ARBA00012744"/>
    </source>
</evidence>
<dbReference type="PROSITE" id="PS51820">
    <property type="entry name" value="PA14"/>
    <property type="match status" value="1"/>
</dbReference>
<evidence type="ECO:0000256" key="5">
    <source>
        <dbReference type="ARBA" id="ARBA00023277"/>
    </source>
</evidence>
<dbReference type="SUPFAM" id="SSF56988">
    <property type="entry name" value="Anthrax protective antigen"/>
    <property type="match status" value="1"/>
</dbReference>
<dbReference type="InterPro" id="IPR036962">
    <property type="entry name" value="Glyco_hydro_3_N_sf"/>
</dbReference>
<dbReference type="EC" id="3.2.1.21" evidence="3 7"/>
<evidence type="ECO:0000256" key="6">
    <source>
        <dbReference type="ARBA" id="ARBA00023295"/>
    </source>
</evidence>
<dbReference type="OrthoDB" id="47059at2759"/>
<dbReference type="PROSITE" id="PS00775">
    <property type="entry name" value="GLYCOSYL_HYDROL_F3"/>
    <property type="match status" value="1"/>
</dbReference>
<dbReference type="UniPathway" id="UPA00696"/>
<keyword evidence="4 7" id="KW-0378">Hydrolase</keyword>
<dbReference type="InterPro" id="IPR019800">
    <property type="entry name" value="Glyco_hydro_3_AS"/>
</dbReference>
<sequence>MIGKLSLTWPKRLEDNPSYGDLRRLPQLRQEAHRASLPIRLRPVLHHILVLFPRRNFVLPNWQLRGFLHRHKHRNADGRETAQVYVADPSSALPRPVRELKGFAKVALKAGESKTVEVELDRDALAYYDEKKGAFVVSVGPSSRELPLVKEVELAETFSWTGLCIAAPLGFFFVNEWALRWISTAFRTDPIQECIKISSTNMLFQFDVEETLKKLSMPQKVQLLAGLGFWHTQAIVSAGIKSMRMSDVFNGVPSSCFPSATGIGSSFDIELAREIGDALADECRAKSVHILLGPTVNTQRSPLGGRGFESFSEDPHLNGTIAAAYIQGVQAKGVATTLKHFVANEQEYQRFSSSSEVNERALREIYLKPFQIVVKKANPWVMMAALNRVNGIHASENKYLIEDILRKEWGWKGMIMSDWTGLYSTSESIKAGLDLEMPGPTVVRGGAAERAIQGGKIFPEDIDARVRKILELYKHALASGIPFNGPEKGVPDTPRLRNLLRRAASAAVVLLKNDKKLLPLNTKVKSVAVIGPNAKRAFTSGGGSAELLASYTVSPLQGIDAVAKDAGFAVEYATGATTFRYLPVLDGAIQFKHGDTKGDGALLEFWNHEPVENWLTSLVNGGTPVWSMTTRFSFCPLIDGVDNTKVNFTCWYRYSAAFTPDRTGNYKFELIVGGRGTLFINGKLVIDLTGDVPDGSPMFGAGTVSAQGIVEGLKGGEPVTLEARLSNQTFIESGTAYETRGGVRLGATPVISDEDALEEAIALAKKSDVAVVVVGLNNEWEGEGFDRPNMKLPGRTDQLVSEILKANSKTAIVNQSGTQVEMPWVDQAHTLLQAFYGGNELGNGLADILFGKTNPSGKLALTFPKRLEDNPSYLSFGDRSEVDNKVYYTEGIYAGYRYYDAKHVEPLFPFGYGLSYTHFSFSNLSLTKISADGHFVVRLMVTNSGPLDGSEIVQVYIVDPVSTLPRPQKELKGYLKVTVKAGENMQVGIDLDRDALGYYDERRRAWIAEKGTFEVWVGSSSRQIFLKGSVELKDTITWDGL</sequence>
<dbReference type="InterPro" id="IPR013783">
    <property type="entry name" value="Ig-like_fold"/>
</dbReference>
<dbReference type="GO" id="GO:0030245">
    <property type="term" value="P:cellulose catabolic process"/>
    <property type="evidence" value="ECO:0007669"/>
    <property type="project" value="UniProtKB-UniPathway"/>
</dbReference>
<dbReference type="InterPro" id="IPR017853">
    <property type="entry name" value="GH"/>
</dbReference>
<comment type="catalytic activity">
    <reaction evidence="1 7">
        <text>Hydrolysis of terminal, non-reducing beta-D-glucosyl residues with release of beta-D-glucose.</text>
        <dbReference type="EC" id="3.2.1.21"/>
    </reaction>
</comment>
<gene>
    <name evidence="9" type="ORF">EVG20_g2781</name>
</gene>
<dbReference type="InterPro" id="IPR037524">
    <property type="entry name" value="PA14/GLEYA"/>
</dbReference>
<dbReference type="SUPFAM" id="SSF51445">
    <property type="entry name" value="(Trans)glycosidases"/>
    <property type="match status" value="1"/>
</dbReference>
<comment type="caution">
    <text evidence="9">The sequence shown here is derived from an EMBL/GenBank/DDBJ whole genome shotgun (WGS) entry which is preliminary data.</text>
</comment>
<dbReference type="InterPro" id="IPR050288">
    <property type="entry name" value="Cellulose_deg_GH3"/>
</dbReference>
<protein>
    <recommendedName>
        <fullName evidence="3 7">beta-glucosidase</fullName>
        <ecNumber evidence="3 7">3.2.1.21</ecNumber>
    </recommendedName>
</protein>
<keyword evidence="6 7" id="KW-0326">Glycosidase</keyword>
<proteinExistence type="inferred from homology"/>
<comment type="pathway">
    <text evidence="7">Glycan metabolism; cellulose degradation.</text>
</comment>
<dbReference type="InterPro" id="IPR011658">
    <property type="entry name" value="PA14_dom"/>
</dbReference>
<keyword evidence="5 7" id="KW-0119">Carbohydrate metabolism</keyword>
<dbReference type="InterPro" id="IPR026891">
    <property type="entry name" value="Fn3-like"/>
</dbReference>
<dbReference type="PRINTS" id="PR00133">
    <property type="entry name" value="GLHYDRLASE3"/>
</dbReference>
<feature type="domain" description="PA14" evidence="8">
    <location>
        <begin position="596"/>
        <end position="761"/>
    </location>
</feature>
<name>A0A4Y9Z5U3_9AGAM</name>
<evidence type="ECO:0000256" key="1">
    <source>
        <dbReference type="ARBA" id="ARBA00000448"/>
    </source>
</evidence>
<dbReference type="Pfam" id="PF07691">
    <property type="entry name" value="PA14"/>
    <property type="match status" value="1"/>
</dbReference>
<evidence type="ECO:0000313" key="10">
    <source>
        <dbReference type="Proteomes" id="UP000298327"/>
    </source>
</evidence>
<dbReference type="AlphaFoldDB" id="A0A4Y9Z5U3"/>
<dbReference type="PANTHER" id="PTHR42715:SF10">
    <property type="entry name" value="BETA-GLUCOSIDASE"/>
    <property type="match status" value="1"/>
</dbReference>
<dbReference type="Pfam" id="PF01915">
    <property type="entry name" value="Glyco_hydro_3_C"/>
    <property type="match status" value="1"/>
</dbReference>
<dbReference type="Proteomes" id="UP000298327">
    <property type="component" value="Unassembled WGS sequence"/>
</dbReference>
<dbReference type="EMBL" id="SEOQ01000114">
    <property type="protein sequence ID" value="TFY70236.1"/>
    <property type="molecule type" value="Genomic_DNA"/>
</dbReference>